<sequence>MDIPTCELIDRDKISPPQIFHETVFGQAWIGSVRRRMCTWPCLLWHGLFSSHANAERANAGACQVTLLPCIQSAEDLCKGMLARNIFHPSSSLLHRFSIGQLTGPRNSKEAGEIYTLLAN</sequence>
<evidence type="ECO:0000313" key="2">
    <source>
        <dbReference type="Proteomes" id="UP000054567"/>
    </source>
</evidence>
<reference evidence="2" key="3">
    <citation type="journal article" date="2010" name="Genome Res.">
        <title>Population genomic sequencing of Coccidioides fungi reveals recent hybridization and transposon control.</title>
        <authorList>
            <person name="Neafsey D.E."/>
            <person name="Barker B.M."/>
            <person name="Sharpton T.J."/>
            <person name="Stajich J.E."/>
            <person name="Park D.J."/>
            <person name="Whiston E."/>
            <person name="Hung C.-Y."/>
            <person name="McMahan C."/>
            <person name="White J."/>
            <person name="Sykes S."/>
            <person name="Heiman D."/>
            <person name="Young S."/>
            <person name="Zeng Q."/>
            <person name="Abouelleil A."/>
            <person name="Aftuck L."/>
            <person name="Bessette D."/>
            <person name="Brown A."/>
            <person name="FitzGerald M."/>
            <person name="Lui A."/>
            <person name="Macdonald J.P."/>
            <person name="Priest M."/>
            <person name="Orbach M.J."/>
            <person name="Galgiani J.N."/>
            <person name="Kirkland T.N."/>
            <person name="Cole G.T."/>
            <person name="Birren B.W."/>
            <person name="Henn M.R."/>
            <person name="Taylor J.W."/>
            <person name="Rounsley S.D."/>
        </authorList>
    </citation>
    <scope>NUCLEOTIDE SEQUENCE [LARGE SCALE GENOMIC DNA]</scope>
    <source>
        <strain evidence="2">RMSCC 3488</strain>
    </source>
</reference>
<evidence type="ECO:0000313" key="1">
    <source>
        <dbReference type="EMBL" id="KMM64691.1"/>
    </source>
</evidence>
<accession>A0A0J6EVV8</accession>
<dbReference type="Proteomes" id="UP000054567">
    <property type="component" value="Unassembled WGS sequence"/>
</dbReference>
<organism evidence="1 2">
    <name type="scientific">Coccidioides posadasii RMSCC 3488</name>
    <dbReference type="NCBI Taxonomy" id="454284"/>
    <lineage>
        <taxon>Eukaryota</taxon>
        <taxon>Fungi</taxon>
        <taxon>Dikarya</taxon>
        <taxon>Ascomycota</taxon>
        <taxon>Pezizomycotina</taxon>
        <taxon>Eurotiomycetes</taxon>
        <taxon>Eurotiomycetidae</taxon>
        <taxon>Onygenales</taxon>
        <taxon>Onygenaceae</taxon>
        <taxon>Coccidioides</taxon>
    </lineage>
</organism>
<dbReference type="AlphaFoldDB" id="A0A0J6EVV8"/>
<protein>
    <submittedName>
        <fullName evidence="1">Uncharacterized protein</fullName>
    </submittedName>
</protein>
<proteinExistence type="predicted"/>
<reference evidence="2" key="2">
    <citation type="journal article" date="2009" name="Genome Res.">
        <title>Comparative genomic analyses of the human fungal pathogens Coccidioides and their relatives.</title>
        <authorList>
            <person name="Sharpton T.J."/>
            <person name="Stajich J.E."/>
            <person name="Rounsley S.D."/>
            <person name="Gardner M.J."/>
            <person name="Wortman J.R."/>
            <person name="Jordar V.S."/>
            <person name="Maiti R."/>
            <person name="Kodira C.D."/>
            <person name="Neafsey D.E."/>
            <person name="Zeng Q."/>
            <person name="Hung C.-Y."/>
            <person name="McMahan C."/>
            <person name="Muszewska A."/>
            <person name="Grynberg M."/>
            <person name="Mandel M.A."/>
            <person name="Kellner E.M."/>
            <person name="Barker B.M."/>
            <person name="Galgiani J.N."/>
            <person name="Orbach M.J."/>
            <person name="Kirkland T.N."/>
            <person name="Cole G.T."/>
            <person name="Henn M.R."/>
            <person name="Birren B.W."/>
            <person name="Taylor J.W."/>
        </authorList>
    </citation>
    <scope>NUCLEOTIDE SEQUENCE [LARGE SCALE GENOMIC DNA]</scope>
    <source>
        <strain evidence="2">RMSCC 3488</strain>
    </source>
</reference>
<dbReference type="EMBL" id="DS268109">
    <property type="protein sequence ID" value="KMM64691.1"/>
    <property type="molecule type" value="Genomic_DNA"/>
</dbReference>
<gene>
    <name evidence="1" type="ORF">CPAG_01043</name>
</gene>
<dbReference type="VEuPathDB" id="FungiDB:CPAG_01043"/>
<reference evidence="1 2" key="1">
    <citation type="submission" date="2007-06" db="EMBL/GenBank/DDBJ databases">
        <title>The Genome Sequence of Coccidioides posadasii RMSCC_3488.</title>
        <authorList>
            <consortium name="Coccidioides Genome Resources Consortium"/>
            <consortium name="The Broad Institute Genome Sequencing Platform"/>
            <person name="Henn M.R."/>
            <person name="Sykes S."/>
            <person name="Young S."/>
            <person name="Jaffe D."/>
            <person name="Berlin A."/>
            <person name="Alvarez P."/>
            <person name="Butler J."/>
            <person name="Gnerre S."/>
            <person name="Grabherr M."/>
            <person name="Mauceli E."/>
            <person name="Brockman W."/>
            <person name="Kodira C."/>
            <person name="Alvarado L."/>
            <person name="Zeng Q."/>
            <person name="Crawford M."/>
            <person name="Antoine C."/>
            <person name="Devon K."/>
            <person name="Galgiani J."/>
            <person name="Orsborn K."/>
            <person name="Lewis M.L."/>
            <person name="Nusbaum C."/>
            <person name="Galagan J."/>
            <person name="Birren B."/>
        </authorList>
    </citation>
    <scope>NUCLEOTIDE SEQUENCE [LARGE SCALE GENOMIC DNA]</scope>
    <source>
        <strain evidence="1 2">RMSCC 3488</strain>
    </source>
</reference>
<name>A0A0J6EVV8_COCPO</name>